<feature type="domain" description="EthD" evidence="2">
    <location>
        <begin position="221"/>
        <end position="297"/>
    </location>
</feature>
<feature type="compositionally biased region" description="Basic and acidic residues" evidence="1">
    <location>
        <begin position="1"/>
        <end position="10"/>
    </location>
</feature>
<dbReference type="Pfam" id="PF07110">
    <property type="entry name" value="EthD"/>
    <property type="match status" value="1"/>
</dbReference>
<sequence length="332" mass="37738">MTIDFDRSDNLQRPPMGQTRDPITHPLIVTATFVSRVDSTPRSERPQDAGSAKSKHGNEVHLPNWRPGALALEGNENLAFEHWDEYWRKVHGPKFAWDEPGSSSERVLRYDQVHRIASGPSSFFPPPYRAMIGDDGKLPAEPEKCVPPYGRPRWDGLAYITYAEQDDIERVLGQEKFAERIIADEQVAFRMVTREITREYILIPSARHRDPISLVKIHMRNPDLSREEFQRRLLDEHAPLVMGQSATTEFVKRYAVLLNIGSTQKDPEGSKIDAVSILSFASLNDVEDYLVSNDHEAIAQSEAALTGEGSEWWTAINYSVMNRLMPEVATER</sequence>
<evidence type="ECO:0000256" key="1">
    <source>
        <dbReference type="SAM" id="MobiDB-lite"/>
    </source>
</evidence>
<feature type="region of interest" description="Disordered" evidence="1">
    <location>
        <begin position="1"/>
        <end position="62"/>
    </location>
</feature>
<comment type="caution">
    <text evidence="3">The sequence shown here is derived from an EMBL/GenBank/DDBJ whole genome shotgun (WGS) entry which is preliminary data.</text>
</comment>
<evidence type="ECO:0000313" key="4">
    <source>
        <dbReference type="Proteomes" id="UP000540787"/>
    </source>
</evidence>
<gene>
    <name evidence="3" type="ORF">HD842_004447</name>
</gene>
<dbReference type="EMBL" id="JACHBX010000006">
    <property type="protein sequence ID" value="MBB6136269.1"/>
    <property type="molecule type" value="Genomic_DNA"/>
</dbReference>
<dbReference type="Gene3D" id="3.30.70.100">
    <property type="match status" value="2"/>
</dbReference>
<protein>
    <recommendedName>
        <fullName evidence="2">EthD domain-containing protein</fullName>
    </recommendedName>
</protein>
<accession>A0A7W9X4B4</accession>
<dbReference type="RefSeq" id="WP_183557626.1">
    <property type="nucleotide sequence ID" value="NZ_JACHBX010000006.1"/>
</dbReference>
<keyword evidence="4" id="KW-1185">Reference proteome</keyword>
<proteinExistence type="predicted"/>
<dbReference type="InterPro" id="IPR011008">
    <property type="entry name" value="Dimeric_a/b-barrel"/>
</dbReference>
<reference evidence="3 4" key="1">
    <citation type="submission" date="2020-08" db="EMBL/GenBank/DDBJ databases">
        <title>The Agave Microbiome: Exploring the role of microbial communities in plant adaptations to desert environments.</title>
        <authorList>
            <person name="Partida-Martinez L.P."/>
        </authorList>
    </citation>
    <scope>NUCLEOTIDE SEQUENCE [LARGE SCALE GENOMIC DNA]</scope>
    <source>
        <strain evidence="3 4">AT3.2</strain>
    </source>
</reference>
<dbReference type="SUPFAM" id="SSF54909">
    <property type="entry name" value="Dimeric alpha+beta barrel"/>
    <property type="match status" value="1"/>
</dbReference>
<dbReference type="Proteomes" id="UP000540787">
    <property type="component" value="Unassembled WGS sequence"/>
</dbReference>
<evidence type="ECO:0000259" key="2">
    <source>
        <dbReference type="Pfam" id="PF07110"/>
    </source>
</evidence>
<dbReference type="GO" id="GO:0016491">
    <property type="term" value="F:oxidoreductase activity"/>
    <property type="evidence" value="ECO:0007669"/>
    <property type="project" value="InterPro"/>
</dbReference>
<evidence type="ECO:0000313" key="3">
    <source>
        <dbReference type="EMBL" id="MBB6136269.1"/>
    </source>
</evidence>
<dbReference type="AlphaFoldDB" id="A0A7W9X4B4"/>
<dbReference type="InterPro" id="IPR009799">
    <property type="entry name" value="EthD_dom"/>
</dbReference>
<name>A0A7W9X4B4_9BURK</name>
<organism evidence="3 4">
    <name type="scientific">Massilia aurea</name>
    <dbReference type="NCBI Taxonomy" id="373040"/>
    <lineage>
        <taxon>Bacteria</taxon>
        <taxon>Pseudomonadati</taxon>
        <taxon>Pseudomonadota</taxon>
        <taxon>Betaproteobacteria</taxon>
        <taxon>Burkholderiales</taxon>
        <taxon>Oxalobacteraceae</taxon>
        <taxon>Telluria group</taxon>
        <taxon>Massilia</taxon>
    </lineage>
</organism>